<evidence type="ECO:0000256" key="5">
    <source>
        <dbReference type="ARBA" id="ARBA00022692"/>
    </source>
</evidence>
<dbReference type="Gene3D" id="2.170.130.10">
    <property type="entry name" value="TonB-dependent receptor, plug domain"/>
    <property type="match status" value="1"/>
</dbReference>
<evidence type="ECO:0000256" key="7">
    <source>
        <dbReference type="ARBA" id="ARBA00023077"/>
    </source>
</evidence>
<evidence type="ECO:0000256" key="12">
    <source>
        <dbReference type="RuleBase" id="RU003357"/>
    </source>
</evidence>
<evidence type="ECO:0000256" key="9">
    <source>
        <dbReference type="ARBA" id="ARBA00023170"/>
    </source>
</evidence>
<comment type="caution">
    <text evidence="16">The sequence shown here is derived from an EMBL/GenBank/DDBJ whole genome shotgun (WGS) entry which is preliminary data.</text>
</comment>
<dbReference type="InterPro" id="IPR037066">
    <property type="entry name" value="Plug_dom_sf"/>
</dbReference>
<dbReference type="EMBL" id="JFHE01000002">
    <property type="protein sequence ID" value="KDR36946.1"/>
    <property type="molecule type" value="Genomic_DNA"/>
</dbReference>
<keyword evidence="9 16" id="KW-0675">Receptor</keyword>
<keyword evidence="3 11" id="KW-0813">Transport</keyword>
<keyword evidence="10 11" id="KW-0998">Cell outer membrane</keyword>
<dbReference type="InterPro" id="IPR000531">
    <property type="entry name" value="Beta-barrel_TonB"/>
</dbReference>
<dbReference type="InterPro" id="IPR036942">
    <property type="entry name" value="Beta-barrel_TonB_sf"/>
</dbReference>
<evidence type="ECO:0000256" key="3">
    <source>
        <dbReference type="ARBA" id="ARBA00022448"/>
    </source>
</evidence>
<sequence>MSLPGASPLTSCFAVAWLPSLVGLFMAVMLGIWTPPVEASAASSLASDDLASLPLESLMDMTVSGATRIEQSASSAPAAVVILTAADVRDHGWRTLADALATLPGLYVTSDRVYSYLGARGFQRPGDFNSRFLLLIDGMRLNDAVYDQAPLGSDFPVDMDLVERIEYIPGPGSAVYGSNALFGTVNVITKKGADIGGAQIAGALGSFGEKQARVTYGWHGERNADLVLSATAYERHGQDLYYPEFDTPDQNHGVARNLDGERNQKLFAKFGIGDFRISAGYGNRTKNVPGAPYDAAFNAPFSVTDTHTFVDATYRQAVRDDIAIDYELYGGHYDYTSRQVSTPAPGTSNIDGDHALWYGGDVHATVRTLPRNRIVFGVDYTMNAARDQWNYDVDPYEKLLDDHRMSHRIGVYVDDEIKLAESLTLDIGGRYDTESNVGGNFSPRIALIWRPTPSDTFKLIYGAAYRAPNAYEMYYAIPGEGGQLANPLLKSEHIGTQELVYERALGGMGRATVTLYRYRLRDVITESIDPATGLYVFRNVERAQALGAELAWQQQFATSLRVRASYSYQLARDSIAGGALQNSPLHMGKLNVSAPFFAAGARAGAEVQCMSSRLAQTGSASGYCIANVTVHSRKLVPRADASVSLYNVFDRRYADPAGPGFKQNVIVQQSRTLLAKLVYGF</sequence>
<dbReference type="PANTHER" id="PTHR30069">
    <property type="entry name" value="TONB-DEPENDENT OUTER MEMBRANE RECEPTOR"/>
    <property type="match status" value="1"/>
</dbReference>
<dbReference type="GO" id="GO:0009279">
    <property type="term" value="C:cell outer membrane"/>
    <property type="evidence" value="ECO:0007669"/>
    <property type="project" value="UniProtKB-SubCell"/>
</dbReference>
<evidence type="ECO:0000256" key="11">
    <source>
        <dbReference type="PROSITE-ProRule" id="PRU01360"/>
    </source>
</evidence>
<feature type="transmembrane region" description="Helical" evidence="13">
    <location>
        <begin position="12"/>
        <end position="33"/>
    </location>
</feature>
<evidence type="ECO:0000259" key="14">
    <source>
        <dbReference type="Pfam" id="PF00593"/>
    </source>
</evidence>
<dbReference type="SUPFAM" id="SSF56935">
    <property type="entry name" value="Porins"/>
    <property type="match status" value="1"/>
</dbReference>
<dbReference type="GO" id="GO:0015344">
    <property type="term" value="F:siderophore uptake transmembrane transporter activity"/>
    <property type="evidence" value="ECO:0007669"/>
    <property type="project" value="TreeGrafter"/>
</dbReference>
<comment type="subcellular location">
    <subcellularLocation>
        <location evidence="1 11">Cell outer membrane</location>
        <topology evidence="1 11">Multi-pass membrane protein</topology>
    </subcellularLocation>
</comment>
<accession>A0A069PHV8</accession>
<keyword evidence="7 12" id="KW-0798">TonB box</keyword>
<dbReference type="RefSeq" id="WP_152562502.1">
    <property type="nucleotide sequence ID" value="NZ_BMEG01000005.1"/>
</dbReference>
<gene>
    <name evidence="16" type="ORF">BG57_11360</name>
</gene>
<dbReference type="PROSITE" id="PS52016">
    <property type="entry name" value="TONB_DEPENDENT_REC_3"/>
    <property type="match status" value="1"/>
</dbReference>
<evidence type="ECO:0000256" key="8">
    <source>
        <dbReference type="ARBA" id="ARBA00023136"/>
    </source>
</evidence>
<protein>
    <submittedName>
        <fullName evidence="16">TonB-dependent receptor</fullName>
    </submittedName>
</protein>
<dbReference type="Gene3D" id="2.40.170.20">
    <property type="entry name" value="TonB-dependent receptor, beta-barrel domain"/>
    <property type="match status" value="1"/>
</dbReference>
<organism evidence="16 17">
    <name type="scientific">Caballeronia grimmiae</name>
    <dbReference type="NCBI Taxonomy" id="1071679"/>
    <lineage>
        <taxon>Bacteria</taxon>
        <taxon>Pseudomonadati</taxon>
        <taxon>Pseudomonadota</taxon>
        <taxon>Betaproteobacteria</taxon>
        <taxon>Burkholderiales</taxon>
        <taxon>Burkholderiaceae</taxon>
        <taxon>Caballeronia</taxon>
    </lineage>
</organism>
<dbReference type="OrthoDB" id="183532at2"/>
<dbReference type="Proteomes" id="UP000027439">
    <property type="component" value="Unassembled WGS sequence"/>
</dbReference>
<proteinExistence type="inferred from homology"/>
<evidence type="ECO:0000256" key="4">
    <source>
        <dbReference type="ARBA" id="ARBA00022452"/>
    </source>
</evidence>
<keyword evidence="4 11" id="KW-1134">Transmembrane beta strand</keyword>
<dbReference type="InterPro" id="IPR012910">
    <property type="entry name" value="Plug_dom"/>
</dbReference>
<keyword evidence="8 11" id="KW-0472">Membrane</keyword>
<dbReference type="Pfam" id="PF07715">
    <property type="entry name" value="Plug"/>
    <property type="match status" value="1"/>
</dbReference>
<keyword evidence="13" id="KW-1133">Transmembrane helix</keyword>
<dbReference type="eggNOG" id="COG4206">
    <property type="taxonomic scope" value="Bacteria"/>
</dbReference>
<dbReference type="PANTHER" id="PTHR30069:SF29">
    <property type="entry name" value="HEMOGLOBIN AND HEMOGLOBIN-HAPTOGLOBIN-BINDING PROTEIN 1-RELATED"/>
    <property type="match status" value="1"/>
</dbReference>
<evidence type="ECO:0000259" key="15">
    <source>
        <dbReference type="Pfam" id="PF07715"/>
    </source>
</evidence>
<dbReference type="AlphaFoldDB" id="A0A069PHV8"/>
<feature type="domain" description="TonB-dependent receptor-like beta-barrel" evidence="14">
    <location>
        <begin position="259"/>
        <end position="632"/>
    </location>
</feature>
<evidence type="ECO:0000256" key="10">
    <source>
        <dbReference type="ARBA" id="ARBA00023237"/>
    </source>
</evidence>
<evidence type="ECO:0000256" key="6">
    <source>
        <dbReference type="ARBA" id="ARBA00022729"/>
    </source>
</evidence>
<dbReference type="Pfam" id="PF00593">
    <property type="entry name" value="TonB_dep_Rec_b-barrel"/>
    <property type="match status" value="1"/>
</dbReference>
<name>A0A069PHV8_9BURK</name>
<reference evidence="16 17" key="1">
    <citation type="submission" date="2014-03" db="EMBL/GenBank/DDBJ databases">
        <title>Draft Genome Sequences of Four Burkholderia Strains.</title>
        <authorList>
            <person name="Liu X.Y."/>
            <person name="Li C.X."/>
            <person name="Xu J.H."/>
        </authorList>
    </citation>
    <scope>NUCLEOTIDE SEQUENCE [LARGE SCALE GENOMIC DNA]</scope>
    <source>
        <strain evidence="16 17">R27</strain>
    </source>
</reference>
<evidence type="ECO:0000313" key="17">
    <source>
        <dbReference type="Proteomes" id="UP000027439"/>
    </source>
</evidence>
<evidence type="ECO:0000256" key="1">
    <source>
        <dbReference type="ARBA" id="ARBA00004571"/>
    </source>
</evidence>
<keyword evidence="6" id="KW-0732">Signal</keyword>
<dbReference type="GO" id="GO:0044718">
    <property type="term" value="P:siderophore transmembrane transport"/>
    <property type="evidence" value="ECO:0007669"/>
    <property type="project" value="TreeGrafter"/>
</dbReference>
<comment type="similarity">
    <text evidence="2 11 12">Belongs to the TonB-dependent receptor family.</text>
</comment>
<feature type="domain" description="TonB-dependent receptor plug" evidence="15">
    <location>
        <begin position="74"/>
        <end position="184"/>
    </location>
</feature>
<dbReference type="InterPro" id="IPR039426">
    <property type="entry name" value="TonB-dep_rcpt-like"/>
</dbReference>
<evidence type="ECO:0000313" key="16">
    <source>
        <dbReference type="EMBL" id="KDR36946.1"/>
    </source>
</evidence>
<dbReference type="STRING" id="1071679.BG57_11360"/>
<evidence type="ECO:0000256" key="2">
    <source>
        <dbReference type="ARBA" id="ARBA00009810"/>
    </source>
</evidence>
<evidence type="ECO:0000256" key="13">
    <source>
        <dbReference type="SAM" id="Phobius"/>
    </source>
</evidence>
<keyword evidence="5 11" id="KW-0812">Transmembrane</keyword>